<reference evidence="4" key="1">
    <citation type="submission" date="2016-10" db="EMBL/GenBank/DDBJ databases">
        <authorList>
            <person name="Varghese N."/>
            <person name="Submissions S."/>
        </authorList>
    </citation>
    <scope>NUCLEOTIDE SEQUENCE [LARGE SCALE GENOMIC DNA]</scope>
    <source>
        <strain evidence="4">DSM 11706</strain>
    </source>
</reference>
<dbReference type="Proteomes" id="UP000198734">
    <property type="component" value="Unassembled WGS sequence"/>
</dbReference>
<dbReference type="AlphaFoldDB" id="A0A1I5YWF9"/>
<dbReference type="SMART" id="SM00257">
    <property type="entry name" value="LysM"/>
    <property type="match status" value="1"/>
</dbReference>
<dbReference type="InterPro" id="IPR014248">
    <property type="entry name" value="Spore_coat_assembly_SafA"/>
</dbReference>
<evidence type="ECO:0000259" key="2">
    <source>
        <dbReference type="PROSITE" id="PS51782"/>
    </source>
</evidence>
<organism evidence="3 4">
    <name type="scientific">Psychrobacillus psychrotolerans</name>
    <dbReference type="NCBI Taxonomy" id="126156"/>
    <lineage>
        <taxon>Bacteria</taxon>
        <taxon>Bacillati</taxon>
        <taxon>Bacillota</taxon>
        <taxon>Bacilli</taxon>
        <taxon>Bacillales</taxon>
        <taxon>Bacillaceae</taxon>
        <taxon>Psychrobacillus</taxon>
    </lineage>
</organism>
<dbReference type="EMBL" id="FOXU01000003">
    <property type="protein sequence ID" value="SFQ48460.1"/>
    <property type="molecule type" value="Genomic_DNA"/>
</dbReference>
<feature type="region of interest" description="Disordered" evidence="1">
    <location>
        <begin position="79"/>
        <end position="140"/>
    </location>
</feature>
<proteinExistence type="predicted"/>
<dbReference type="OrthoDB" id="2033517at2"/>
<dbReference type="PROSITE" id="PS51782">
    <property type="entry name" value="LYSM"/>
    <property type="match status" value="1"/>
</dbReference>
<dbReference type="Pfam" id="PF01476">
    <property type="entry name" value="LysM"/>
    <property type="match status" value="1"/>
</dbReference>
<dbReference type="InterPro" id="IPR036779">
    <property type="entry name" value="LysM_dom_sf"/>
</dbReference>
<feature type="domain" description="LysM" evidence="2">
    <location>
        <begin position="2"/>
        <end position="47"/>
    </location>
</feature>
<dbReference type="STRING" id="126156.SAMN05421670_2294"/>
<dbReference type="InterPro" id="IPR018392">
    <property type="entry name" value="LysM"/>
</dbReference>
<dbReference type="CDD" id="cd00118">
    <property type="entry name" value="LysM"/>
    <property type="match status" value="1"/>
</dbReference>
<name>A0A1I5YWF9_9BACI</name>
<feature type="compositionally biased region" description="Polar residues" evidence="1">
    <location>
        <begin position="206"/>
        <end position="220"/>
    </location>
</feature>
<dbReference type="Gene3D" id="3.10.350.10">
    <property type="entry name" value="LysM domain"/>
    <property type="match status" value="1"/>
</dbReference>
<dbReference type="NCBIfam" id="TIGR02899">
    <property type="entry name" value="spore_safA"/>
    <property type="match status" value="1"/>
</dbReference>
<dbReference type="RefSeq" id="WP_093537021.1">
    <property type="nucleotide sequence ID" value="NZ_FOXU01000003.1"/>
</dbReference>
<feature type="region of interest" description="Disordered" evidence="1">
    <location>
        <begin position="200"/>
        <end position="220"/>
    </location>
</feature>
<gene>
    <name evidence="3" type="ORF">SAMN05421670_2294</name>
</gene>
<evidence type="ECO:0000313" key="3">
    <source>
        <dbReference type="EMBL" id="SFQ48460.1"/>
    </source>
</evidence>
<evidence type="ECO:0000313" key="4">
    <source>
        <dbReference type="Proteomes" id="UP000198734"/>
    </source>
</evidence>
<accession>A0A1I5YWF9</accession>
<protein>
    <submittedName>
        <fullName evidence="3">Morphogenetic protein associated with SpoVID</fullName>
    </submittedName>
</protein>
<keyword evidence="4" id="KW-1185">Reference proteome</keyword>
<feature type="compositionally biased region" description="Pro residues" evidence="1">
    <location>
        <begin position="125"/>
        <end position="137"/>
    </location>
</feature>
<dbReference type="SUPFAM" id="SSF54106">
    <property type="entry name" value="LysM domain"/>
    <property type="match status" value="1"/>
</dbReference>
<evidence type="ECO:0000256" key="1">
    <source>
        <dbReference type="SAM" id="MobiDB-lite"/>
    </source>
</evidence>
<sequence>MQTHIVVKGDTLWKISRNYGVSFEELKKVNAHLANPEYIVPGMKIFIPNTKKMESTTHPYSDNRPVKQEMVNKEMMKKEEVKIQQPMDKTKMQPAPPRMPTQPVAPTYQMPQQPKQQPKQQQMPQPLPQQPQQPMQPPAYTFPFHIMPVPDIDMTPSPQGWRLMESTSIHIHNHIQNFDIEMETAPQAQPTPQPVQPIPIQPTPQLTSPIAQEASPTFEPSPSYPVMYPCPPVQPYPYMHHQAEYGGHPCVQICYVPVYPCPPYPYPHY</sequence>
<feature type="compositionally biased region" description="Low complexity" evidence="1">
    <location>
        <begin position="109"/>
        <end position="124"/>
    </location>
</feature>